<dbReference type="GO" id="GO:0007059">
    <property type="term" value="P:chromosome segregation"/>
    <property type="evidence" value="ECO:0007669"/>
    <property type="project" value="UniProtKB-UniRule"/>
</dbReference>
<dbReference type="PROSITE" id="PS51898">
    <property type="entry name" value="TYR_RECOMBINASE"/>
    <property type="match status" value="1"/>
</dbReference>
<dbReference type="InterPro" id="IPR013762">
    <property type="entry name" value="Integrase-like_cat_sf"/>
</dbReference>
<comment type="similarity">
    <text evidence="9">Belongs to the 'phage' integrase family. XerC subfamily.</text>
</comment>
<evidence type="ECO:0000313" key="13">
    <source>
        <dbReference type="EMBL" id="GII58982.1"/>
    </source>
</evidence>
<evidence type="ECO:0000256" key="3">
    <source>
        <dbReference type="ARBA" id="ARBA00022618"/>
    </source>
</evidence>
<dbReference type="Proteomes" id="UP000605992">
    <property type="component" value="Unassembled WGS sequence"/>
</dbReference>
<feature type="domain" description="Tyr recombinase" evidence="11">
    <location>
        <begin position="170"/>
        <end position="352"/>
    </location>
</feature>
<evidence type="ECO:0000313" key="14">
    <source>
        <dbReference type="Proteomes" id="UP000605992"/>
    </source>
</evidence>
<dbReference type="Pfam" id="PF02899">
    <property type="entry name" value="Phage_int_SAM_1"/>
    <property type="match status" value="1"/>
</dbReference>
<dbReference type="InterPro" id="IPR044068">
    <property type="entry name" value="CB"/>
</dbReference>
<dbReference type="InterPro" id="IPR050090">
    <property type="entry name" value="Tyrosine_recombinase_XerCD"/>
</dbReference>
<dbReference type="GO" id="GO:0005737">
    <property type="term" value="C:cytoplasm"/>
    <property type="evidence" value="ECO:0007669"/>
    <property type="project" value="UniProtKB-SubCell"/>
</dbReference>
<dbReference type="PANTHER" id="PTHR30349:SF77">
    <property type="entry name" value="TYROSINE RECOMBINASE XERC"/>
    <property type="match status" value="1"/>
</dbReference>
<dbReference type="PANTHER" id="PTHR30349">
    <property type="entry name" value="PHAGE INTEGRASE-RELATED"/>
    <property type="match status" value="1"/>
</dbReference>
<evidence type="ECO:0000256" key="4">
    <source>
        <dbReference type="ARBA" id="ARBA00022829"/>
    </source>
</evidence>
<dbReference type="Gene3D" id="1.10.443.10">
    <property type="entry name" value="Intergrase catalytic core"/>
    <property type="match status" value="1"/>
</dbReference>
<evidence type="ECO:0000259" key="12">
    <source>
        <dbReference type="PROSITE" id="PS51900"/>
    </source>
</evidence>
<dbReference type="CDD" id="cd00798">
    <property type="entry name" value="INT_XerDC_C"/>
    <property type="match status" value="1"/>
</dbReference>
<evidence type="ECO:0000256" key="8">
    <source>
        <dbReference type="ARBA" id="ARBA00023306"/>
    </source>
</evidence>
<organism evidence="13 14">
    <name type="scientific">Planotetraspora thailandica</name>
    <dbReference type="NCBI Taxonomy" id="487172"/>
    <lineage>
        <taxon>Bacteria</taxon>
        <taxon>Bacillati</taxon>
        <taxon>Actinomycetota</taxon>
        <taxon>Actinomycetes</taxon>
        <taxon>Streptosporangiales</taxon>
        <taxon>Streptosporangiaceae</taxon>
        <taxon>Planotetraspora</taxon>
    </lineage>
</organism>
<feature type="active site" evidence="9">
    <location>
        <position position="304"/>
    </location>
</feature>
<gene>
    <name evidence="13" type="primary">xerC_2</name>
    <name evidence="9" type="synonym">xerC</name>
    <name evidence="13" type="ORF">Pth03_73710</name>
</gene>
<comment type="caution">
    <text evidence="13">The sequence shown here is derived from an EMBL/GenBank/DDBJ whole genome shotgun (WGS) entry which is preliminary data.</text>
</comment>
<evidence type="ECO:0000256" key="1">
    <source>
        <dbReference type="ARBA" id="ARBA00004496"/>
    </source>
</evidence>
<evidence type="ECO:0000256" key="9">
    <source>
        <dbReference type="HAMAP-Rule" id="MF_01808"/>
    </source>
</evidence>
<keyword evidence="3 9" id="KW-0132">Cell division</keyword>
<dbReference type="GO" id="GO:0006313">
    <property type="term" value="P:DNA transposition"/>
    <property type="evidence" value="ECO:0007669"/>
    <property type="project" value="UniProtKB-UniRule"/>
</dbReference>
<keyword evidence="6 9" id="KW-0238">DNA-binding</keyword>
<dbReference type="Gene3D" id="1.10.150.130">
    <property type="match status" value="1"/>
</dbReference>
<feature type="region of interest" description="Disordered" evidence="10">
    <location>
        <begin position="1"/>
        <end position="38"/>
    </location>
</feature>
<accession>A0A8J4DFI3</accession>
<dbReference type="AlphaFoldDB" id="A0A8J4DFI3"/>
<evidence type="ECO:0000259" key="11">
    <source>
        <dbReference type="PROSITE" id="PS51898"/>
    </source>
</evidence>
<evidence type="ECO:0000256" key="2">
    <source>
        <dbReference type="ARBA" id="ARBA00022490"/>
    </source>
</evidence>
<keyword evidence="5 9" id="KW-0229">DNA integration</keyword>
<proteinExistence type="inferred from homology"/>
<dbReference type="GO" id="GO:0051301">
    <property type="term" value="P:cell division"/>
    <property type="evidence" value="ECO:0007669"/>
    <property type="project" value="UniProtKB-KW"/>
</dbReference>
<evidence type="ECO:0000256" key="10">
    <source>
        <dbReference type="SAM" id="MobiDB-lite"/>
    </source>
</evidence>
<dbReference type="GO" id="GO:0003677">
    <property type="term" value="F:DNA binding"/>
    <property type="evidence" value="ECO:0007669"/>
    <property type="project" value="UniProtKB-UniRule"/>
</dbReference>
<dbReference type="EMBL" id="BOOR01000074">
    <property type="protein sequence ID" value="GII58982.1"/>
    <property type="molecule type" value="Genomic_DNA"/>
</dbReference>
<feature type="active site" description="O-(3'-phospho-DNA)-tyrosine intermediate" evidence="9">
    <location>
        <position position="339"/>
    </location>
</feature>
<keyword evidence="8 9" id="KW-0131">Cell cycle</keyword>
<keyword evidence="4 9" id="KW-0159">Chromosome partition</keyword>
<dbReference type="InterPro" id="IPR004107">
    <property type="entry name" value="Integrase_SAM-like_N"/>
</dbReference>
<dbReference type="Pfam" id="PF00589">
    <property type="entry name" value="Phage_integrase"/>
    <property type="match status" value="1"/>
</dbReference>
<reference evidence="13" key="1">
    <citation type="submission" date="2021-01" db="EMBL/GenBank/DDBJ databases">
        <title>Whole genome shotgun sequence of Planotetraspora thailandica NBRC 104271.</title>
        <authorList>
            <person name="Komaki H."/>
            <person name="Tamura T."/>
        </authorList>
    </citation>
    <scope>NUCLEOTIDE SEQUENCE</scope>
    <source>
        <strain evidence="13">NBRC 104271</strain>
    </source>
</reference>
<dbReference type="InterPro" id="IPR011010">
    <property type="entry name" value="DNA_brk_join_enz"/>
</dbReference>
<keyword evidence="2 9" id="KW-0963">Cytoplasm</keyword>
<evidence type="ECO:0000256" key="5">
    <source>
        <dbReference type="ARBA" id="ARBA00022908"/>
    </source>
</evidence>
<comment type="subcellular location">
    <subcellularLocation>
        <location evidence="1 9">Cytoplasm</location>
    </subcellularLocation>
</comment>
<evidence type="ECO:0000256" key="6">
    <source>
        <dbReference type="ARBA" id="ARBA00023125"/>
    </source>
</evidence>
<dbReference type="InterPro" id="IPR023009">
    <property type="entry name" value="Tyrosine_recombinase_XerC/XerD"/>
</dbReference>
<dbReference type="GO" id="GO:0009037">
    <property type="term" value="F:tyrosine-based site-specific recombinase activity"/>
    <property type="evidence" value="ECO:0007669"/>
    <property type="project" value="UniProtKB-UniRule"/>
</dbReference>
<dbReference type="HAMAP" id="MF_01808">
    <property type="entry name" value="Recomb_XerC_XerD"/>
    <property type="match status" value="1"/>
</dbReference>
<dbReference type="PROSITE" id="PS51900">
    <property type="entry name" value="CB"/>
    <property type="match status" value="1"/>
</dbReference>
<dbReference type="SUPFAM" id="SSF56349">
    <property type="entry name" value="DNA breaking-rejoining enzymes"/>
    <property type="match status" value="1"/>
</dbReference>
<protein>
    <recommendedName>
        <fullName evidence="9">Tyrosine recombinase XerC</fullName>
    </recommendedName>
</protein>
<feature type="active site" evidence="9">
    <location>
        <position position="210"/>
    </location>
</feature>
<feature type="active site" evidence="9">
    <location>
        <position position="330"/>
    </location>
</feature>
<feature type="domain" description="Core-binding (CB)" evidence="12">
    <location>
        <begin position="63"/>
        <end position="149"/>
    </location>
</feature>
<comment type="subunit">
    <text evidence="9">Forms a cyclic heterotetrameric complex composed of two molecules of XerC and two molecules of XerD.</text>
</comment>
<dbReference type="InterPro" id="IPR002104">
    <property type="entry name" value="Integrase_catalytic"/>
</dbReference>
<keyword evidence="14" id="KW-1185">Reference proteome</keyword>
<feature type="compositionally biased region" description="Polar residues" evidence="10">
    <location>
        <begin position="1"/>
        <end position="11"/>
    </location>
</feature>
<sequence>MAGETVQQKVNETLPGPLDVAPAVDDQSEAAERHGDIGDVEVRPQLAAALSMTTMTGGIESGETAEAVLSLFERHLRLERDLSAHTIRAYVGDVTALLEHLQAAGHTGLDALDITVLRDWLGDQHQAGRSRATLARRTACARVFTAFCHRRGWLAADPGLLLGTAKSGRSLPAVLDQSEAEAVLSLDGPGDPKDLRDRAIMEILYATGIRVGELCGLDVDDVDRERTTLRVLGKGRKERTVPFGLPALHALDAWCVRGRPLWIRDGTGPALFLGVRGGRIDQGTVRRVVHARLAQAEAPDMGPHGLRHTAATHMLEGGADLRSVQEMLGHASLATTQVYTHVSIDRLRSAYRQAHPRA</sequence>
<evidence type="ECO:0000256" key="7">
    <source>
        <dbReference type="ARBA" id="ARBA00023172"/>
    </source>
</evidence>
<comment type="function">
    <text evidence="9">Site-specific tyrosine recombinase, which acts by catalyzing the cutting and rejoining of the recombining DNA molecules. The XerC-XerD complex is essential to convert dimers of the bacterial chromosome into monomers to permit their segregation at cell division. It also contributes to the segregational stability of plasmids.</text>
</comment>
<feature type="active site" evidence="9">
    <location>
        <position position="234"/>
    </location>
</feature>
<dbReference type="SUPFAM" id="SSF47823">
    <property type="entry name" value="lambda integrase-like, N-terminal domain"/>
    <property type="match status" value="1"/>
</dbReference>
<feature type="active site" evidence="9">
    <location>
        <position position="307"/>
    </location>
</feature>
<dbReference type="InterPro" id="IPR010998">
    <property type="entry name" value="Integrase_recombinase_N"/>
</dbReference>
<name>A0A8J4DFI3_9ACTN</name>
<keyword evidence="7 9" id="KW-0233">DNA recombination</keyword>